<reference evidence="4 5" key="1">
    <citation type="journal article" date="2012" name="BMC Genomics">
        <title>Comparative genomics of the white-rot fungi, Phanerochaete carnosa and P. chrysosporium, to elucidate the genetic basis of the distinct wood types they colonize.</title>
        <authorList>
            <person name="Suzuki H."/>
            <person name="MacDonald J."/>
            <person name="Syed K."/>
            <person name="Salamov A."/>
            <person name="Hori C."/>
            <person name="Aerts A."/>
            <person name="Henrissat B."/>
            <person name="Wiebenga A."/>
            <person name="vanKuyk P.A."/>
            <person name="Barry K."/>
            <person name="Lindquist E."/>
            <person name="LaButti K."/>
            <person name="Lapidus A."/>
            <person name="Lucas S."/>
            <person name="Coutinho P."/>
            <person name="Gong Y."/>
            <person name="Samejima M."/>
            <person name="Mahadevan R."/>
            <person name="Abou-Zaid M."/>
            <person name="de Vries R.P."/>
            <person name="Igarashi K."/>
            <person name="Yadav J.S."/>
            <person name="Grigoriev I.V."/>
            <person name="Master E.R."/>
        </authorList>
    </citation>
    <scope>NUCLEOTIDE SEQUENCE [LARGE SCALE GENOMIC DNA]</scope>
    <source>
        <strain evidence="4 5">HHB-10118-sp</strain>
    </source>
</reference>
<accession>K5VDB6</accession>
<dbReference type="PANTHER" id="PTHR19879">
    <property type="entry name" value="TRANSCRIPTION INITIATION FACTOR TFIID"/>
    <property type="match status" value="1"/>
</dbReference>
<dbReference type="Pfam" id="PF00400">
    <property type="entry name" value="WD40"/>
    <property type="match status" value="2"/>
</dbReference>
<keyword evidence="2" id="KW-0677">Repeat</keyword>
<dbReference type="RefSeq" id="XP_007402319.1">
    <property type="nucleotide sequence ID" value="XM_007402257.1"/>
</dbReference>
<proteinExistence type="predicted"/>
<evidence type="ECO:0000256" key="3">
    <source>
        <dbReference type="PROSITE-ProRule" id="PRU00221"/>
    </source>
</evidence>
<dbReference type="SUPFAM" id="SSF82171">
    <property type="entry name" value="DPP6 N-terminal domain-like"/>
    <property type="match status" value="1"/>
</dbReference>
<dbReference type="Gene3D" id="2.130.10.10">
    <property type="entry name" value="YVTN repeat-like/Quinoprotein amine dehydrogenase"/>
    <property type="match status" value="2"/>
</dbReference>
<evidence type="ECO:0000313" key="4">
    <source>
        <dbReference type="EMBL" id="EKM49128.1"/>
    </source>
</evidence>
<feature type="repeat" description="WD" evidence="3">
    <location>
        <begin position="106"/>
        <end position="142"/>
    </location>
</feature>
<evidence type="ECO:0000313" key="5">
    <source>
        <dbReference type="Proteomes" id="UP000008370"/>
    </source>
</evidence>
<dbReference type="InterPro" id="IPR001680">
    <property type="entry name" value="WD40_rpt"/>
</dbReference>
<dbReference type="AlphaFoldDB" id="K5VDB6"/>
<dbReference type="SMART" id="SM00320">
    <property type="entry name" value="WD40"/>
    <property type="match status" value="4"/>
</dbReference>
<dbReference type="KEGG" id="pco:PHACADRAFT_265812"/>
<dbReference type="PANTHER" id="PTHR19879:SF9">
    <property type="entry name" value="TRANSCRIPTION INITIATION FACTOR TFIID SUBUNIT 5"/>
    <property type="match status" value="1"/>
</dbReference>
<dbReference type="STRING" id="650164.K5VDB6"/>
<protein>
    <submittedName>
        <fullName evidence="4">Uncharacterized protein</fullName>
    </submittedName>
</protein>
<gene>
    <name evidence="4" type="ORF">PHACADRAFT_265812</name>
</gene>
<dbReference type="OrthoDB" id="361494at2759"/>
<organism evidence="4 5">
    <name type="scientific">Phanerochaete carnosa (strain HHB-10118-sp)</name>
    <name type="common">White-rot fungus</name>
    <name type="synonym">Peniophora carnosa</name>
    <dbReference type="NCBI Taxonomy" id="650164"/>
    <lineage>
        <taxon>Eukaryota</taxon>
        <taxon>Fungi</taxon>
        <taxon>Dikarya</taxon>
        <taxon>Basidiomycota</taxon>
        <taxon>Agaricomycotina</taxon>
        <taxon>Agaricomycetes</taxon>
        <taxon>Polyporales</taxon>
        <taxon>Phanerochaetaceae</taxon>
        <taxon>Phanerochaete</taxon>
    </lineage>
</organism>
<dbReference type="Proteomes" id="UP000008370">
    <property type="component" value="Unassembled WGS sequence"/>
</dbReference>
<dbReference type="GeneID" id="18919207"/>
<dbReference type="HOGENOM" id="CLU_000288_57_36_1"/>
<dbReference type="InParanoid" id="K5VDB6"/>
<evidence type="ECO:0000256" key="1">
    <source>
        <dbReference type="ARBA" id="ARBA00022574"/>
    </source>
</evidence>
<dbReference type="PROSITE" id="PS50294">
    <property type="entry name" value="WD_REPEATS_REGION"/>
    <property type="match status" value="1"/>
</dbReference>
<keyword evidence="5" id="KW-1185">Reference proteome</keyword>
<dbReference type="InterPro" id="IPR019775">
    <property type="entry name" value="WD40_repeat_CS"/>
</dbReference>
<evidence type="ECO:0000256" key="2">
    <source>
        <dbReference type="ARBA" id="ARBA00022737"/>
    </source>
</evidence>
<dbReference type="PROSITE" id="PS50082">
    <property type="entry name" value="WD_REPEATS_2"/>
    <property type="match status" value="2"/>
</dbReference>
<feature type="repeat" description="WD" evidence="3">
    <location>
        <begin position="148"/>
        <end position="192"/>
    </location>
</feature>
<name>K5VDB6_PHACS</name>
<dbReference type="PRINTS" id="PR00319">
    <property type="entry name" value="GPROTEINB"/>
</dbReference>
<keyword evidence="1 3" id="KW-0853">WD repeat</keyword>
<dbReference type="InterPro" id="IPR001632">
    <property type="entry name" value="WD40_G-protein_beta-like"/>
</dbReference>
<dbReference type="InterPro" id="IPR015943">
    <property type="entry name" value="WD40/YVTN_repeat-like_dom_sf"/>
</dbReference>
<dbReference type="PROSITE" id="PS00678">
    <property type="entry name" value="WD_REPEATS_1"/>
    <property type="match status" value="1"/>
</dbReference>
<sequence>MGDVISHEWERAFARRTIITATDMAKWRNITLDNAGRMYELRVFVGPTRDEAQPLKFKCLDFADARSDVAYLPECPPAANGTLLAASLWHNILVWRLSDGLLVQCLQSHTGTFYSLAFSPDGYSLVSGAKDGTAVVWDIRRGCVLLCLDGHNGEVNKVAYAPHGTLIATAAVSNFCETVRVWDASTGACLQSFGVDRSVHELAFSPDSLRFYVKLSDEYSIYDTETYARIGGVSATGAISRQVDRIVTTTKTDKVRVKILSAITGQELLAIDEQRELSDLAAFSPDGLEILVICKADGTATTYDSGTGQLRCTFRLSSTPHDVMYSPSGDYVIFANQDDVYVYGAKSGTFIAKVEGYVDQLLHLEASRLISDSQTLLWSSYGGTHLRACNIQDLLRIQ</sequence>
<dbReference type="EMBL" id="JH930539">
    <property type="protein sequence ID" value="EKM49128.1"/>
    <property type="molecule type" value="Genomic_DNA"/>
</dbReference>